<dbReference type="InterPro" id="IPR045851">
    <property type="entry name" value="AMP-bd_C_sf"/>
</dbReference>
<dbReference type="OrthoDB" id="9803968at2"/>
<dbReference type="Gene3D" id="3.40.50.12780">
    <property type="entry name" value="N-terminal domain of ligase-like"/>
    <property type="match status" value="1"/>
</dbReference>
<comment type="similarity">
    <text evidence="1">Belongs to the ATP-dependent AMP-binding enzyme family.</text>
</comment>
<keyword evidence="2 5" id="KW-0436">Ligase</keyword>
<evidence type="ECO:0000256" key="1">
    <source>
        <dbReference type="ARBA" id="ARBA00006432"/>
    </source>
</evidence>
<dbReference type="NCBIfam" id="NF004837">
    <property type="entry name" value="PRK06187.1"/>
    <property type="match status" value="1"/>
</dbReference>
<feature type="domain" description="AMP-binding enzyme C-terminal" evidence="4">
    <location>
        <begin position="425"/>
        <end position="501"/>
    </location>
</feature>
<comment type="caution">
    <text evidence="5">The sequence shown here is derived from an EMBL/GenBank/DDBJ whole genome shotgun (WGS) entry which is preliminary data.</text>
</comment>
<dbReference type="InterPro" id="IPR000873">
    <property type="entry name" value="AMP-dep_synth/lig_dom"/>
</dbReference>
<dbReference type="InterPro" id="IPR050237">
    <property type="entry name" value="ATP-dep_AMP-bd_enzyme"/>
</dbReference>
<dbReference type="AlphaFoldDB" id="A0A318EIA4"/>
<dbReference type="InterPro" id="IPR020845">
    <property type="entry name" value="AMP-binding_CS"/>
</dbReference>
<dbReference type="CDD" id="cd17631">
    <property type="entry name" value="FACL_FadD13-like"/>
    <property type="match status" value="1"/>
</dbReference>
<accession>A0A318EIA4</accession>
<dbReference type="InterPro" id="IPR025110">
    <property type="entry name" value="AMP-bd_C"/>
</dbReference>
<dbReference type="Proteomes" id="UP000248330">
    <property type="component" value="Unassembled WGS sequence"/>
</dbReference>
<feature type="domain" description="AMP-dependent synthetase/ligase" evidence="3">
    <location>
        <begin position="10"/>
        <end position="375"/>
    </location>
</feature>
<dbReference type="SUPFAM" id="SSF56801">
    <property type="entry name" value="Acetyl-CoA synthetase-like"/>
    <property type="match status" value="1"/>
</dbReference>
<evidence type="ECO:0000256" key="2">
    <source>
        <dbReference type="ARBA" id="ARBA00022598"/>
    </source>
</evidence>
<evidence type="ECO:0000313" key="6">
    <source>
        <dbReference type="Proteomes" id="UP000248330"/>
    </source>
</evidence>
<name>A0A318EIA4_9GAMM</name>
<dbReference type="EMBL" id="QICN01000002">
    <property type="protein sequence ID" value="PXV70539.1"/>
    <property type="molecule type" value="Genomic_DNA"/>
</dbReference>
<proteinExistence type="inferred from homology"/>
<dbReference type="GO" id="GO:0016878">
    <property type="term" value="F:acid-thiol ligase activity"/>
    <property type="evidence" value="ECO:0007669"/>
    <property type="project" value="UniProtKB-ARBA"/>
</dbReference>
<dbReference type="Pfam" id="PF00501">
    <property type="entry name" value="AMP-binding"/>
    <property type="match status" value="1"/>
</dbReference>
<dbReference type="Pfam" id="PF13193">
    <property type="entry name" value="AMP-binding_C"/>
    <property type="match status" value="1"/>
</dbReference>
<reference evidence="5 6" key="1">
    <citation type="submission" date="2018-04" db="EMBL/GenBank/DDBJ databases">
        <title>Genomic Encyclopedia of Type Strains, Phase IV (KMG-IV): sequencing the most valuable type-strain genomes for metagenomic binning, comparative biology and taxonomic classification.</title>
        <authorList>
            <person name="Goeker M."/>
        </authorList>
    </citation>
    <scope>NUCLEOTIDE SEQUENCE [LARGE SCALE GENOMIC DNA]</scope>
    <source>
        <strain evidence="5 6">DSM 104150</strain>
    </source>
</reference>
<organism evidence="5 6">
    <name type="scientific">Sinimarinibacterium flocculans</name>
    <dbReference type="NCBI Taxonomy" id="985250"/>
    <lineage>
        <taxon>Bacteria</taxon>
        <taxon>Pseudomonadati</taxon>
        <taxon>Pseudomonadota</taxon>
        <taxon>Gammaproteobacteria</taxon>
        <taxon>Nevskiales</taxon>
        <taxon>Nevskiaceae</taxon>
        <taxon>Sinimarinibacterium</taxon>
    </lineage>
</organism>
<dbReference type="PANTHER" id="PTHR43767">
    <property type="entry name" value="LONG-CHAIN-FATTY-ACID--COA LIGASE"/>
    <property type="match status" value="1"/>
</dbReference>
<keyword evidence="6" id="KW-1185">Reference proteome</keyword>
<protein>
    <submittedName>
        <fullName evidence="5">Acyl-CoA synthetase (AMP-forming)/AMP-acid ligase II</fullName>
    </submittedName>
</protein>
<dbReference type="RefSeq" id="WP_110264193.1">
    <property type="nucleotide sequence ID" value="NZ_CAKZQT010000013.1"/>
</dbReference>
<sequence length="520" mass="56915">MHLCQMIWRAEQQRARAMATTFMGRDRSWAETARDVRRLASALRALGVSCNEQVAILALNSDRYFDALFAVPQIGARIVPLNIRWAVMELSYALRDSQSRWLLFDRTFLPTVDALRAQGSDLGGCLFIGDADECPHWALPLERLIAEAAECHEQVQGEQQIAGIFYTGGTTGFPKGVMLTHAALLSSALSVVAAIEADEHSAVLHAAPMFHLADLAVLYTFTLLAARHVIVPAFEPQRVQQVIADTRLTDALLVPTMMQMLFDHPDFDAGKLAGLRRILYGASPMPEGLLRRVFATTPHIRLMQAYGQTEMAPVVSLLLPDDHVGQGERSRLLRSAGRAAYGVHIRIAGPEGTTLAAGEIGEVCASGPNAMLGYWNKPRQTAEVLRDGWVHTGDVGYLDADGYLFLVDRAKDMIVSGGENVYSTEVESALSTHPAVGQVAVIGVPDPEWGEMVHAIVVARPGQPVDEATLIAHCRGRIAGYKCPRSVEFRNEALPLSGAGKILKRELRAPYWEGRDRQVN</sequence>
<dbReference type="Gene3D" id="3.30.300.30">
    <property type="match status" value="1"/>
</dbReference>
<dbReference type="InterPro" id="IPR042099">
    <property type="entry name" value="ANL_N_sf"/>
</dbReference>
<evidence type="ECO:0000313" key="5">
    <source>
        <dbReference type="EMBL" id="PXV70539.1"/>
    </source>
</evidence>
<dbReference type="PROSITE" id="PS00455">
    <property type="entry name" value="AMP_BINDING"/>
    <property type="match status" value="1"/>
</dbReference>
<evidence type="ECO:0000259" key="4">
    <source>
        <dbReference type="Pfam" id="PF13193"/>
    </source>
</evidence>
<gene>
    <name evidence="5" type="ORF">C8D93_102398</name>
</gene>
<dbReference type="PANTHER" id="PTHR43767:SF1">
    <property type="entry name" value="NONRIBOSOMAL PEPTIDE SYNTHASE PES1 (EUROFUNG)-RELATED"/>
    <property type="match status" value="1"/>
</dbReference>
<evidence type="ECO:0000259" key="3">
    <source>
        <dbReference type="Pfam" id="PF00501"/>
    </source>
</evidence>
<dbReference type="FunFam" id="3.30.300.30:FF:000008">
    <property type="entry name" value="2,3-dihydroxybenzoate-AMP ligase"/>
    <property type="match status" value="1"/>
</dbReference>